<dbReference type="RefSeq" id="WP_039644436.1">
    <property type="nucleotide sequence ID" value="NZ_CP008747.1"/>
</dbReference>
<dbReference type="STRING" id="1284.SHYC_03125"/>
<dbReference type="GO" id="GO:0004145">
    <property type="term" value="F:diamine N-acetyltransferase activity"/>
    <property type="evidence" value="ECO:0007669"/>
    <property type="project" value="TreeGrafter"/>
</dbReference>
<protein>
    <submittedName>
        <fullName evidence="2">GNAT family N-acetyltransferase</fullName>
    </submittedName>
</protein>
<dbReference type="PANTHER" id="PTHR43415">
    <property type="entry name" value="SPERMIDINE N(1)-ACETYLTRANSFERASE"/>
    <property type="match status" value="1"/>
</dbReference>
<dbReference type="HOGENOM" id="CLU_074109_0_0_9"/>
<comment type="caution">
    <text evidence="2">The sequence shown here is derived from an EMBL/GenBank/DDBJ whole genome shotgun (WGS) entry which is preliminary data.</text>
</comment>
<evidence type="ECO:0000313" key="3">
    <source>
        <dbReference type="Proteomes" id="UP000285625"/>
    </source>
</evidence>
<keyword evidence="2" id="KW-0808">Transferase</keyword>
<dbReference type="Pfam" id="PF00583">
    <property type="entry name" value="Acetyltransf_1"/>
    <property type="match status" value="1"/>
</dbReference>
<accession>A0A0A8HRB1</accession>
<sequence length="286" mass="33659">MKVSRVTSVDRILIFIKENISTSQSYTNKIPIHYDAAYDMYLKEALTTTGIYILEENDEIQMALMCIPYMENRYKVIGPITKKDYIPTGEAFKSLFHEATKENTQNATYYFSYAAENEHIKAYMKTIGASYTFTDYHLSTRTDLGETENIHHIIDYKSAYFKSFKKLHEDTFSHHAMRAEEITDTLDEHHQLMLYMAEGLLKGYLYLIINPTQGHAEIRYFSSHTHYRLKGIAFDLIQHAIHVALSHEGIDNVYFKIRSKNHRLVERFHEFGFEMTSEYRKFKLVH</sequence>
<dbReference type="EMBL" id="QXVO01000011">
    <property type="protein sequence ID" value="RIO46263.1"/>
    <property type="molecule type" value="Genomic_DNA"/>
</dbReference>
<proteinExistence type="predicted"/>
<dbReference type="Gene3D" id="3.40.630.30">
    <property type="match status" value="1"/>
</dbReference>
<dbReference type="CDD" id="cd04301">
    <property type="entry name" value="NAT_SF"/>
    <property type="match status" value="1"/>
</dbReference>
<dbReference type="PROSITE" id="PS51186">
    <property type="entry name" value="GNAT"/>
    <property type="match status" value="1"/>
</dbReference>
<gene>
    <name evidence="2" type="ORF">BUZ57_04920</name>
</gene>
<dbReference type="SUPFAM" id="SSF55729">
    <property type="entry name" value="Acyl-CoA N-acyltransferases (Nat)"/>
    <property type="match status" value="1"/>
</dbReference>
<dbReference type="InterPro" id="IPR000182">
    <property type="entry name" value="GNAT_dom"/>
</dbReference>
<feature type="domain" description="N-acetyltransferase" evidence="1">
    <location>
        <begin position="151"/>
        <end position="286"/>
    </location>
</feature>
<name>A0A0A8HRB1_STAHY</name>
<evidence type="ECO:0000313" key="2">
    <source>
        <dbReference type="EMBL" id="RIO46263.1"/>
    </source>
</evidence>
<dbReference type="AlphaFoldDB" id="A0A0A8HRB1"/>
<organism evidence="2 3">
    <name type="scientific">Staphylococcus hyicus</name>
    <dbReference type="NCBI Taxonomy" id="1284"/>
    <lineage>
        <taxon>Bacteria</taxon>
        <taxon>Bacillati</taxon>
        <taxon>Bacillota</taxon>
        <taxon>Bacilli</taxon>
        <taxon>Bacillales</taxon>
        <taxon>Staphylococcaceae</taxon>
        <taxon>Staphylococcus</taxon>
    </lineage>
</organism>
<dbReference type="InterPro" id="IPR016181">
    <property type="entry name" value="Acyl_CoA_acyltransferase"/>
</dbReference>
<reference evidence="2 3" key="1">
    <citation type="journal article" date="2016" name="Front. Microbiol.">
        <title>Comprehensive Phylogenetic Analysis of Bovine Non-aureus Staphylococci Species Based on Whole-Genome Sequencing.</title>
        <authorList>
            <person name="Naushad S."/>
            <person name="Barkema H.W."/>
            <person name="Luby C."/>
            <person name="Condas L.A."/>
            <person name="Nobrega D.B."/>
            <person name="Carson D.A."/>
            <person name="De Buck J."/>
        </authorList>
    </citation>
    <scope>NUCLEOTIDE SEQUENCE [LARGE SCALE GENOMIC DNA]</scope>
    <source>
        <strain evidence="2 3">SNUC 5959</strain>
    </source>
</reference>
<dbReference type="GeneID" id="41072461"/>
<dbReference type="Proteomes" id="UP000285625">
    <property type="component" value="Unassembled WGS sequence"/>
</dbReference>
<dbReference type="PANTHER" id="PTHR43415:SF6">
    <property type="entry name" value="SPERMIDINE N(1)-ACETYLTRANSFERASE"/>
    <property type="match status" value="1"/>
</dbReference>
<dbReference type="KEGG" id="shu:SHYC_03125"/>
<evidence type="ECO:0000259" key="1">
    <source>
        <dbReference type="PROSITE" id="PS51186"/>
    </source>
</evidence>